<gene>
    <name evidence="2" type="ORF">METZ01_LOCUS477862</name>
</gene>
<dbReference type="EMBL" id="UINC01204332">
    <property type="protein sequence ID" value="SVE25008.1"/>
    <property type="molecule type" value="Genomic_DNA"/>
</dbReference>
<feature type="non-terminal residue" evidence="2">
    <location>
        <position position="1"/>
    </location>
</feature>
<feature type="non-terminal residue" evidence="2">
    <location>
        <position position="73"/>
    </location>
</feature>
<organism evidence="2">
    <name type="scientific">marine metagenome</name>
    <dbReference type="NCBI Taxonomy" id="408172"/>
    <lineage>
        <taxon>unclassified sequences</taxon>
        <taxon>metagenomes</taxon>
        <taxon>ecological metagenomes</taxon>
    </lineage>
</organism>
<evidence type="ECO:0000256" key="1">
    <source>
        <dbReference type="SAM" id="Phobius"/>
    </source>
</evidence>
<keyword evidence="1" id="KW-0812">Transmembrane</keyword>
<keyword evidence="1" id="KW-0472">Membrane</keyword>
<accession>A0A383C044</accession>
<keyword evidence="1" id="KW-1133">Transmembrane helix</keyword>
<reference evidence="2" key="1">
    <citation type="submission" date="2018-05" db="EMBL/GenBank/DDBJ databases">
        <authorList>
            <person name="Lanie J.A."/>
            <person name="Ng W.-L."/>
            <person name="Kazmierczak K.M."/>
            <person name="Andrzejewski T.M."/>
            <person name="Davidsen T.M."/>
            <person name="Wayne K.J."/>
            <person name="Tettelin H."/>
            <person name="Glass J.I."/>
            <person name="Rusch D."/>
            <person name="Podicherti R."/>
            <person name="Tsui H.-C.T."/>
            <person name="Winkler M.E."/>
        </authorList>
    </citation>
    <scope>NUCLEOTIDE SEQUENCE</scope>
</reference>
<feature type="transmembrane region" description="Helical" evidence="1">
    <location>
        <begin position="41"/>
        <end position="59"/>
    </location>
</feature>
<name>A0A383C044_9ZZZZ</name>
<protein>
    <submittedName>
        <fullName evidence="2">Uncharacterized protein</fullName>
    </submittedName>
</protein>
<evidence type="ECO:0000313" key="2">
    <source>
        <dbReference type="EMBL" id="SVE25008.1"/>
    </source>
</evidence>
<dbReference type="AlphaFoldDB" id="A0A383C044"/>
<sequence length="73" mass="7983">VSEHNPIPTNSIVPPSETQVAWKLVALVLITLTLVKPLGGIPWIGPIGFTLAAGLQLWLPIHRMDKLGLDYDF</sequence>
<proteinExistence type="predicted"/>